<keyword evidence="4" id="KW-0560">Oxidoreductase</keyword>
<evidence type="ECO:0000256" key="4">
    <source>
        <dbReference type="ARBA" id="ARBA00023002"/>
    </source>
</evidence>
<dbReference type="Gene3D" id="3.40.50.720">
    <property type="entry name" value="NAD(P)-binding Rossmann-like Domain"/>
    <property type="match status" value="1"/>
</dbReference>
<comment type="similarity">
    <text evidence="5">Belongs to the zinc-containing alcohol dehydrogenase family.</text>
</comment>
<dbReference type="InterPro" id="IPR013149">
    <property type="entry name" value="ADH-like_C"/>
</dbReference>
<evidence type="ECO:0000256" key="2">
    <source>
        <dbReference type="ARBA" id="ARBA00022723"/>
    </source>
</evidence>
<dbReference type="PROSITE" id="PS00059">
    <property type="entry name" value="ADH_ZINC"/>
    <property type="match status" value="1"/>
</dbReference>
<dbReference type="Proteomes" id="UP001500902">
    <property type="component" value="Unassembled WGS sequence"/>
</dbReference>
<protein>
    <submittedName>
        <fullName evidence="8">Alcohol dehydrogenase catalytic domain-containing protein</fullName>
    </submittedName>
</protein>
<gene>
    <name evidence="8" type="ORF">GCM10022224_007450</name>
</gene>
<proteinExistence type="inferred from homology"/>
<evidence type="ECO:0000259" key="7">
    <source>
        <dbReference type="Pfam" id="PF08240"/>
    </source>
</evidence>
<feature type="domain" description="Alcohol dehydrogenase-like N-terminal" evidence="7">
    <location>
        <begin position="23"/>
        <end position="140"/>
    </location>
</feature>
<sequence>MRALVLTGPGEAAVEEVEPPVAGPGEVVVAVERAGVCGTDLELFTGHMSYLGTGRAWYPLRPGHEWCGRVAAVGAAVDPSWLGRRVTGDTMLGCGRCERCREGRHHVCAELAELGISRGRAGALAERVAVPVAALYALPDAVDETLGALVEPGGNALRAVRAAALRPGERLLVLGTGTIGLLVALFARAHGVETHLLGRDRDGLRLARELGFAGAWTRPSLPDLAWHAVVDAAANAPELPALALELVEPAGRVVCVGLAGTPSTIDTRDLVLKDVTAVGILGGSVGLAGAVAAYADGSVDARPLVAATVGLAETADVLAGHRPPWAGPGPKIHIDPRR</sequence>
<reference evidence="9" key="1">
    <citation type="journal article" date="2019" name="Int. J. Syst. Evol. Microbiol.">
        <title>The Global Catalogue of Microorganisms (GCM) 10K type strain sequencing project: providing services to taxonomists for standard genome sequencing and annotation.</title>
        <authorList>
            <consortium name="The Broad Institute Genomics Platform"/>
            <consortium name="The Broad Institute Genome Sequencing Center for Infectious Disease"/>
            <person name="Wu L."/>
            <person name="Ma J."/>
        </authorList>
    </citation>
    <scope>NUCLEOTIDE SEQUENCE [LARGE SCALE GENOMIC DNA]</scope>
    <source>
        <strain evidence="9">JCM 16904</strain>
    </source>
</reference>
<evidence type="ECO:0000256" key="3">
    <source>
        <dbReference type="ARBA" id="ARBA00022833"/>
    </source>
</evidence>
<evidence type="ECO:0000259" key="6">
    <source>
        <dbReference type="Pfam" id="PF00107"/>
    </source>
</evidence>
<evidence type="ECO:0000313" key="9">
    <source>
        <dbReference type="Proteomes" id="UP001500902"/>
    </source>
</evidence>
<dbReference type="Pfam" id="PF08240">
    <property type="entry name" value="ADH_N"/>
    <property type="match status" value="1"/>
</dbReference>
<dbReference type="SUPFAM" id="SSF50129">
    <property type="entry name" value="GroES-like"/>
    <property type="match status" value="1"/>
</dbReference>
<dbReference type="Gene3D" id="3.90.180.10">
    <property type="entry name" value="Medium-chain alcohol dehydrogenases, catalytic domain"/>
    <property type="match status" value="1"/>
</dbReference>
<dbReference type="PANTHER" id="PTHR43401">
    <property type="entry name" value="L-THREONINE 3-DEHYDROGENASE"/>
    <property type="match status" value="1"/>
</dbReference>
<dbReference type="PANTHER" id="PTHR43401:SF2">
    <property type="entry name" value="L-THREONINE 3-DEHYDROGENASE"/>
    <property type="match status" value="1"/>
</dbReference>
<comment type="caution">
    <text evidence="8">The sequence shown here is derived from an EMBL/GenBank/DDBJ whole genome shotgun (WGS) entry which is preliminary data.</text>
</comment>
<organism evidence="8 9">
    <name type="scientific">Nonomuraea antimicrobica</name>
    <dbReference type="NCBI Taxonomy" id="561173"/>
    <lineage>
        <taxon>Bacteria</taxon>
        <taxon>Bacillati</taxon>
        <taxon>Actinomycetota</taxon>
        <taxon>Actinomycetes</taxon>
        <taxon>Streptosporangiales</taxon>
        <taxon>Streptosporangiaceae</taxon>
        <taxon>Nonomuraea</taxon>
    </lineage>
</organism>
<dbReference type="Pfam" id="PF00107">
    <property type="entry name" value="ADH_zinc_N"/>
    <property type="match status" value="1"/>
</dbReference>
<accession>A0ABP7B2G7</accession>
<dbReference type="EMBL" id="BAAAZP010000009">
    <property type="protein sequence ID" value="GAA3647133.1"/>
    <property type="molecule type" value="Genomic_DNA"/>
</dbReference>
<comment type="cofactor">
    <cofactor evidence="1 5">
        <name>Zn(2+)</name>
        <dbReference type="ChEBI" id="CHEBI:29105"/>
    </cofactor>
</comment>
<evidence type="ECO:0000256" key="1">
    <source>
        <dbReference type="ARBA" id="ARBA00001947"/>
    </source>
</evidence>
<dbReference type="InterPro" id="IPR011032">
    <property type="entry name" value="GroES-like_sf"/>
</dbReference>
<feature type="domain" description="Alcohol dehydrogenase-like C-terminal" evidence="6">
    <location>
        <begin position="179"/>
        <end position="284"/>
    </location>
</feature>
<keyword evidence="9" id="KW-1185">Reference proteome</keyword>
<dbReference type="SUPFAM" id="SSF51735">
    <property type="entry name" value="NAD(P)-binding Rossmann-fold domains"/>
    <property type="match status" value="1"/>
</dbReference>
<name>A0ABP7B2G7_9ACTN</name>
<dbReference type="InterPro" id="IPR013154">
    <property type="entry name" value="ADH-like_N"/>
</dbReference>
<keyword evidence="3 5" id="KW-0862">Zinc</keyword>
<keyword evidence="2 5" id="KW-0479">Metal-binding</keyword>
<evidence type="ECO:0000256" key="5">
    <source>
        <dbReference type="RuleBase" id="RU361277"/>
    </source>
</evidence>
<dbReference type="InterPro" id="IPR036291">
    <property type="entry name" value="NAD(P)-bd_dom_sf"/>
</dbReference>
<dbReference type="InterPro" id="IPR002328">
    <property type="entry name" value="ADH_Zn_CS"/>
</dbReference>
<dbReference type="InterPro" id="IPR050129">
    <property type="entry name" value="Zn_alcohol_dh"/>
</dbReference>
<evidence type="ECO:0000313" key="8">
    <source>
        <dbReference type="EMBL" id="GAA3647133.1"/>
    </source>
</evidence>